<dbReference type="EMBL" id="MU865450">
    <property type="protein sequence ID" value="KAK4222861.1"/>
    <property type="molecule type" value="Genomic_DNA"/>
</dbReference>
<feature type="repeat" description="ANK" evidence="1">
    <location>
        <begin position="700"/>
        <end position="733"/>
    </location>
</feature>
<proteinExistence type="predicted"/>
<feature type="domain" description="Heterokaryon incompatibility" evidence="2">
    <location>
        <begin position="48"/>
        <end position="189"/>
    </location>
</feature>
<dbReference type="Pfam" id="PF06985">
    <property type="entry name" value="HET"/>
    <property type="match status" value="1"/>
</dbReference>
<evidence type="ECO:0000259" key="2">
    <source>
        <dbReference type="Pfam" id="PF06985"/>
    </source>
</evidence>
<dbReference type="AlphaFoldDB" id="A0AAN7BEJ0"/>
<name>A0AAN7BEJ0_9PEZI</name>
<gene>
    <name evidence="3" type="ORF">QBC38DRAFT_488845</name>
</gene>
<reference evidence="3" key="1">
    <citation type="journal article" date="2023" name="Mol. Phylogenet. Evol.">
        <title>Genome-scale phylogeny and comparative genomics of the fungal order Sordariales.</title>
        <authorList>
            <person name="Hensen N."/>
            <person name="Bonometti L."/>
            <person name="Westerberg I."/>
            <person name="Brannstrom I.O."/>
            <person name="Guillou S."/>
            <person name="Cros-Aarteil S."/>
            <person name="Calhoun S."/>
            <person name="Haridas S."/>
            <person name="Kuo A."/>
            <person name="Mondo S."/>
            <person name="Pangilinan J."/>
            <person name="Riley R."/>
            <person name="LaButti K."/>
            <person name="Andreopoulos B."/>
            <person name="Lipzen A."/>
            <person name="Chen C."/>
            <person name="Yan M."/>
            <person name="Daum C."/>
            <person name="Ng V."/>
            <person name="Clum A."/>
            <person name="Steindorff A."/>
            <person name="Ohm R.A."/>
            <person name="Martin F."/>
            <person name="Silar P."/>
            <person name="Natvig D.O."/>
            <person name="Lalanne C."/>
            <person name="Gautier V."/>
            <person name="Ament-Velasquez S.L."/>
            <person name="Kruys A."/>
            <person name="Hutchinson M.I."/>
            <person name="Powell A.J."/>
            <person name="Barry K."/>
            <person name="Miller A.N."/>
            <person name="Grigoriev I.V."/>
            <person name="Debuchy R."/>
            <person name="Gladieux P."/>
            <person name="Hiltunen Thoren M."/>
            <person name="Johannesson H."/>
        </authorList>
    </citation>
    <scope>NUCLEOTIDE SEQUENCE</scope>
    <source>
        <strain evidence="3">CBS 990.96</strain>
    </source>
</reference>
<keyword evidence="1" id="KW-0040">ANK repeat</keyword>
<accession>A0AAN7BEJ0</accession>
<dbReference type="PANTHER" id="PTHR24148">
    <property type="entry name" value="ANKYRIN REPEAT DOMAIN-CONTAINING PROTEIN 39 HOMOLOG-RELATED"/>
    <property type="match status" value="1"/>
</dbReference>
<evidence type="ECO:0000313" key="3">
    <source>
        <dbReference type="EMBL" id="KAK4222861.1"/>
    </source>
</evidence>
<dbReference type="InterPro" id="IPR036770">
    <property type="entry name" value="Ankyrin_rpt-contain_sf"/>
</dbReference>
<sequence>MSSYNYQHLPDDSIRLLHLLPHLDKDSPIHCRLSTCAILGSARSTHNYEALSYVWGSKADQKPIYLDGEEILHSPNLHSALTHLRDEFFERILWVDAVCINQNDNVEKGLQVQSMAGIYAKASGVIVWLGEDGEEDGETALETIRGAAARATPSGYLLREKKRKRTKAYLAVRRLLNRPWFERIWVLQEVAAARQTWIQCGRATIPGYIFCLGIEALRLPGLFDRAEHEDVNRKMALVRSVIYLIRGACFRSRQNVEINDPEGTGFDLDIAPFRLLLDLYHTRKATNRLDMIYALLGMAVHDTDSPNVPTLRPNYDAHWNQVFAEAIKLCFPSLLTVRIVNDGSGALIRTKARVIGEVISVLEDDGGNYLLGTRPTNRYWTHISLTVSGGAYPVQEGDFVCELEGPSSSPIIARSLDDSYIQIIALWAEITATSTCSDPENAVVHDFVFFWDWNHARLAQHEDDILDTAFRMWTSGILLLYAASDSGNSGSERCYDALKIITSETSSGDEETSKIATRLLSLVKTEKDPVDIACEYKDEAMLMLLIECGHLSAVEPWLLHWAINNGKISLIKMLLGGPDKPGKLDASCIADRNYTTLGRTALTSAAAKGDPQVFQILLEAVLTLENTDLNAQDDTGSTPLDCAVENGRAEILRLLLEKKKMDMEPKDGVLRTAAEKGYDSVVKLLLENSNPDIVCSTDADGRCPLSLAAWNGHAAVVELLLAAEGIDPNSRDGQGHTPLFYAANAGQSEVVKLLLADSRVDWDDADQVIDLVKECRFEYVDLFDKLDEGRSTVFMVLKRQLLRFFGGEYFAAEVPPFRQDDYEDTHIVTQGGLLRRYSI</sequence>
<comment type="caution">
    <text evidence="3">The sequence shown here is derived from an EMBL/GenBank/DDBJ whole genome shotgun (WGS) entry which is preliminary data.</text>
</comment>
<evidence type="ECO:0000313" key="4">
    <source>
        <dbReference type="Proteomes" id="UP001301958"/>
    </source>
</evidence>
<dbReference type="Gene3D" id="1.25.40.20">
    <property type="entry name" value="Ankyrin repeat-containing domain"/>
    <property type="match status" value="2"/>
</dbReference>
<dbReference type="InterPro" id="IPR002110">
    <property type="entry name" value="Ankyrin_rpt"/>
</dbReference>
<dbReference type="SMART" id="SM00248">
    <property type="entry name" value="ANK"/>
    <property type="match status" value="7"/>
</dbReference>
<organism evidence="3 4">
    <name type="scientific">Podospora fimiseda</name>
    <dbReference type="NCBI Taxonomy" id="252190"/>
    <lineage>
        <taxon>Eukaryota</taxon>
        <taxon>Fungi</taxon>
        <taxon>Dikarya</taxon>
        <taxon>Ascomycota</taxon>
        <taxon>Pezizomycotina</taxon>
        <taxon>Sordariomycetes</taxon>
        <taxon>Sordariomycetidae</taxon>
        <taxon>Sordariales</taxon>
        <taxon>Podosporaceae</taxon>
        <taxon>Podospora</taxon>
    </lineage>
</organism>
<dbReference type="Proteomes" id="UP001301958">
    <property type="component" value="Unassembled WGS sequence"/>
</dbReference>
<dbReference type="InterPro" id="IPR010730">
    <property type="entry name" value="HET"/>
</dbReference>
<reference evidence="3" key="2">
    <citation type="submission" date="2023-05" db="EMBL/GenBank/DDBJ databases">
        <authorList>
            <consortium name="Lawrence Berkeley National Laboratory"/>
            <person name="Steindorff A."/>
            <person name="Hensen N."/>
            <person name="Bonometti L."/>
            <person name="Westerberg I."/>
            <person name="Brannstrom I.O."/>
            <person name="Guillou S."/>
            <person name="Cros-Aarteil S."/>
            <person name="Calhoun S."/>
            <person name="Haridas S."/>
            <person name="Kuo A."/>
            <person name="Mondo S."/>
            <person name="Pangilinan J."/>
            <person name="Riley R."/>
            <person name="Labutti K."/>
            <person name="Andreopoulos B."/>
            <person name="Lipzen A."/>
            <person name="Chen C."/>
            <person name="Yanf M."/>
            <person name="Daum C."/>
            <person name="Ng V."/>
            <person name="Clum A."/>
            <person name="Ohm R."/>
            <person name="Martin F."/>
            <person name="Silar P."/>
            <person name="Natvig D."/>
            <person name="Lalanne C."/>
            <person name="Gautier V."/>
            <person name="Ament-Velasquez S.L."/>
            <person name="Kruys A."/>
            <person name="Hutchinson M.I."/>
            <person name="Powell A.J."/>
            <person name="Barry K."/>
            <person name="Miller A.N."/>
            <person name="Grigoriev I.V."/>
            <person name="Debuchy R."/>
            <person name="Gladieux P."/>
            <person name="Thoren M.H."/>
            <person name="Johannesson H."/>
        </authorList>
    </citation>
    <scope>NUCLEOTIDE SEQUENCE</scope>
    <source>
        <strain evidence="3">CBS 990.96</strain>
    </source>
</reference>
<dbReference type="SUPFAM" id="SSF48403">
    <property type="entry name" value="Ankyrin repeat"/>
    <property type="match status" value="1"/>
</dbReference>
<evidence type="ECO:0000256" key="1">
    <source>
        <dbReference type="PROSITE-ProRule" id="PRU00023"/>
    </source>
</evidence>
<feature type="repeat" description="ANK" evidence="1">
    <location>
        <begin position="635"/>
        <end position="658"/>
    </location>
</feature>
<dbReference type="Pfam" id="PF12796">
    <property type="entry name" value="Ank_2"/>
    <property type="match status" value="2"/>
</dbReference>
<dbReference type="PANTHER" id="PTHR24148:SF78">
    <property type="entry name" value="HETEROKARYON INCOMPATIBILITY DOMAIN-CONTAINING PROTEIN"/>
    <property type="match status" value="1"/>
</dbReference>
<dbReference type="InterPro" id="IPR052895">
    <property type="entry name" value="HetReg/Transcr_Mod"/>
</dbReference>
<dbReference type="PROSITE" id="PS50088">
    <property type="entry name" value="ANK_REPEAT"/>
    <property type="match status" value="3"/>
</dbReference>
<keyword evidence="4" id="KW-1185">Reference proteome</keyword>
<protein>
    <recommendedName>
        <fullName evidence="2">Heterokaryon incompatibility domain-containing protein</fullName>
    </recommendedName>
</protein>
<dbReference type="PROSITE" id="PS50297">
    <property type="entry name" value="ANK_REP_REGION"/>
    <property type="match status" value="3"/>
</dbReference>
<feature type="repeat" description="ANK" evidence="1">
    <location>
        <begin position="734"/>
        <end position="755"/>
    </location>
</feature>